<protein>
    <recommendedName>
        <fullName evidence="3">F-box domain-containing protein</fullName>
    </recommendedName>
</protein>
<keyword evidence="2" id="KW-1185">Reference proteome</keyword>
<sequence length="516" mass="59138">MTVYPESLLGRISRPPEKFRHFRHPISDSDRREVKNYLSDIEGAYNKCQLEINKYKALILMLESRKEGMKSVMEKYRSLLSPAHQLPLEVLLEVFRHYCELNDLSERTMPPTLILSMVCGRWREVVLSSSRLWSSIAVTMCLRNGDRLLRTESTVTWLTRLFLERSRAAPLEIILKFPYLSEGNYTNKAVMNLLEENSERWKELEIFGCEFYASPRAGNINLPTLRHLALYREGGDNQNPDLSRLSTCLALTSVRMDVLDLEGHLQLPWANIRDLTLAAYTGASALTAIELCTSLEQLTLFDINSVQEFSQGLMISSNTIRNLTMQGPDSDLSLLRHFIFPRLSSIDFKSVYIDELPVDPLDPYIQRFFLPVTLLRLDSVVSLTDCHLISFLRLMPELRTLVINEHENTPTPIVTNPFLNHLTVKPDDFRDPPFLPRLTELKLECFADQFDEHALSNVLTSRWLPVPSVASAVGVDCLRSVDITIVRRRDAVRTSDVLPSLQCLKDIGMRLRLATR</sequence>
<dbReference type="EMBL" id="JBBXMP010000066">
    <property type="protein sequence ID" value="KAL0064155.1"/>
    <property type="molecule type" value="Genomic_DNA"/>
</dbReference>
<organism evidence="1 2">
    <name type="scientific">Marasmius tenuissimus</name>
    <dbReference type="NCBI Taxonomy" id="585030"/>
    <lineage>
        <taxon>Eukaryota</taxon>
        <taxon>Fungi</taxon>
        <taxon>Dikarya</taxon>
        <taxon>Basidiomycota</taxon>
        <taxon>Agaricomycotina</taxon>
        <taxon>Agaricomycetes</taxon>
        <taxon>Agaricomycetidae</taxon>
        <taxon>Agaricales</taxon>
        <taxon>Marasmiineae</taxon>
        <taxon>Marasmiaceae</taxon>
        <taxon>Marasmius</taxon>
    </lineage>
</organism>
<evidence type="ECO:0000313" key="1">
    <source>
        <dbReference type="EMBL" id="KAL0064155.1"/>
    </source>
</evidence>
<accession>A0ABR2ZR54</accession>
<proteinExistence type="predicted"/>
<dbReference type="Gene3D" id="1.20.1280.50">
    <property type="match status" value="1"/>
</dbReference>
<gene>
    <name evidence="1" type="ORF">AAF712_008877</name>
</gene>
<comment type="caution">
    <text evidence="1">The sequence shown here is derived from an EMBL/GenBank/DDBJ whole genome shotgun (WGS) entry which is preliminary data.</text>
</comment>
<name>A0ABR2ZR54_9AGAR</name>
<evidence type="ECO:0008006" key="3">
    <source>
        <dbReference type="Google" id="ProtNLM"/>
    </source>
</evidence>
<reference evidence="1 2" key="1">
    <citation type="submission" date="2024-05" db="EMBL/GenBank/DDBJ databases">
        <title>A draft genome resource for the thread blight pathogen Marasmius tenuissimus strain MS-2.</title>
        <authorList>
            <person name="Yulfo-Soto G.E."/>
            <person name="Baruah I.K."/>
            <person name="Amoako-Attah I."/>
            <person name="Bukari Y."/>
            <person name="Meinhardt L.W."/>
            <person name="Bailey B.A."/>
            <person name="Cohen S.P."/>
        </authorList>
    </citation>
    <scope>NUCLEOTIDE SEQUENCE [LARGE SCALE GENOMIC DNA]</scope>
    <source>
        <strain evidence="1 2">MS-2</strain>
    </source>
</reference>
<evidence type="ECO:0000313" key="2">
    <source>
        <dbReference type="Proteomes" id="UP001437256"/>
    </source>
</evidence>
<dbReference type="Proteomes" id="UP001437256">
    <property type="component" value="Unassembled WGS sequence"/>
</dbReference>
<dbReference type="SUPFAM" id="SSF52047">
    <property type="entry name" value="RNI-like"/>
    <property type="match status" value="1"/>
</dbReference>